<dbReference type="Pfam" id="PF01546">
    <property type="entry name" value="Peptidase_M20"/>
    <property type="match status" value="1"/>
</dbReference>
<dbReference type="Gene3D" id="3.40.630.10">
    <property type="entry name" value="Zn peptidases"/>
    <property type="match status" value="1"/>
</dbReference>
<sequence>MKLLQQALGLGLGLGLASLSTTMAAATVAGPVQARQLAPRAARSEDFLVQLHKNLLDIESITGNEYAVSNWLANFLREQDWTVELQEIAPKRPNVIAYPPGVQKGKARVLLTTHIDTVPPFVPYRVTKNATTTTIWGRGANDAKGAAAAQIVAALNVLDRSKELNLPADALALLFVVGEEGTGDGMKYFSSHAPHNYTHVIFGEPTEGKLVCGHKGALGMLLNVTGKAAHSGYPHLGVNANNLLIEAMAILLAIEKFLPSSEKFGDTILNIGTMIGGTAINVVSPASNATVAIRLGASTPENVRRIIEKALSPIVKRAAGMGGKLDIKWPLLGYPPVDIACNIDGFKSETVAYGTDIPNLQGTHQKWLYGPGSILSAHTLDEFVTLSDLNAAVTAYEKIILHTLGIKA</sequence>
<evidence type="ECO:0000256" key="5">
    <source>
        <dbReference type="ARBA" id="ARBA00022833"/>
    </source>
</evidence>
<protein>
    <submittedName>
        <fullName evidence="8">Zn-dependent exopeptidase</fullName>
    </submittedName>
</protein>
<dbReference type="SUPFAM" id="SSF55031">
    <property type="entry name" value="Bacterial exopeptidase dimerisation domain"/>
    <property type="match status" value="1"/>
</dbReference>
<feature type="domain" description="Peptidase M20 dimerisation" evidence="7">
    <location>
        <begin position="213"/>
        <end position="314"/>
    </location>
</feature>
<name>A0A6A6E3A9_9PEZI</name>
<reference evidence="8" key="1">
    <citation type="journal article" date="2020" name="Stud. Mycol.">
        <title>101 Dothideomycetes genomes: a test case for predicting lifestyles and emergence of pathogens.</title>
        <authorList>
            <person name="Haridas S."/>
            <person name="Albert R."/>
            <person name="Binder M."/>
            <person name="Bloem J."/>
            <person name="Labutti K."/>
            <person name="Salamov A."/>
            <person name="Andreopoulos B."/>
            <person name="Baker S."/>
            <person name="Barry K."/>
            <person name="Bills G."/>
            <person name="Bluhm B."/>
            <person name="Cannon C."/>
            <person name="Castanera R."/>
            <person name="Culley D."/>
            <person name="Daum C."/>
            <person name="Ezra D."/>
            <person name="Gonzalez J."/>
            <person name="Henrissat B."/>
            <person name="Kuo A."/>
            <person name="Liang C."/>
            <person name="Lipzen A."/>
            <person name="Lutzoni F."/>
            <person name="Magnuson J."/>
            <person name="Mondo S."/>
            <person name="Nolan M."/>
            <person name="Ohm R."/>
            <person name="Pangilinan J."/>
            <person name="Park H.-J."/>
            <person name="Ramirez L."/>
            <person name="Alfaro M."/>
            <person name="Sun H."/>
            <person name="Tritt A."/>
            <person name="Yoshinaga Y."/>
            <person name="Zwiers L.-H."/>
            <person name="Turgeon B."/>
            <person name="Goodwin S."/>
            <person name="Spatafora J."/>
            <person name="Crous P."/>
            <person name="Grigoriev I."/>
        </authorList>
    </citation>
    <scope>NUCLEOTIDE SEQUENCE</scope>
    <source>
        <strain evidence="8">CBS 207.26</strain>
    </source>
</reference>
<feature type="signal peptide" evidence="6">
    <location>
        <begin position="1"/>
        <end position="34"/>
    </location>
</feature>
<dbReference type="GO" id="GO:0046872">
    <property type="term" value="F:metal ion binding"/>
    <property type="evidence" value="ECO:0007669"/>
    <property type="project" value="UniProtKB-KW"/>
</dbReference>
<dbReference type="Pfam" id="PF07687">
    <property type="entry name" value="M20_dimer"/>
    <property type="match status" value="1"/>
</dbReference>
<organism evidence="8 9">
    <name type="scientific">Zopfia rhizophila CBS 207.26</name>
    <dbReference type="NCBI Taxonomy" id="1314779"/>
    <lineage>
        <taxon>Eukaryota</taxon>
        <taxon>Fungi</taxon>
        <taxon>Dikarya</taxon>
        <taxon>Ascomycota</taxon>
        <taxon>Pezizomycotina</taxon>
        <taxon>Dothideomycetes</taxon>
        <taxon>Dothideomycetes incertae sedis</taxon>
        <taxon>Zopfiaceae</taxon>
        <taxon>Zopfia</taxon>
    </lineage>
</organism>
<dbReference type="EMBL" id="ML994629">
    <property type="protein sequence ID" value="KAF2186437.1"/>
    <property type="molecule type" value="Genomic_DNA"/>
</dbReference>
<dbReference type="PANTHER" id="PTHR43808:SF8">
    <property type="entry name" value="PEPTIDASE M20 DIMERISATION DOMAIN-CONTAINING PROTEIN"/>
    <property type="match status" value="1"/>
</dbReference>
<dbReference type="InterPro" id="IPR011650">
    <property type="entry name" value="Peptidase_M20_dimer"/>
</dbReference>
<dbReference type="PANTHER" id="PTHR43808">
    <property type="entry name" value="ACETYLORNITHINE DEACETYLASE"/>
    <property type="match status" value="1"/>
</dbReference>
<dbReference type="Gene3D" id="3.30.70.360">
    <property type="match status" value="1"/>
</dbReference>
<evidence type="ECO:0000313" key="8">
    <source>
        <dbReference type="EMBL" id="KAF2186437.1"/>
    </source>
</evidence>
<accession>A0A6A6E3A9</accession>
<evidence type="ECO:0000256" key="3">
    <source>
        <dbReference type="ARBA" id="ARBA00022723"/>
    </source>
</evidence>
<dbReference type="AlphaFoldDB" id="A0A6A6E3A9"/>
<keyword evidence="5" id="KW-0862">Zinc</keyword>
<dbReference type="Proteomes" id="UP000800200">
    <property type="component" value="Unassembled WGS sequence"/>
</dbReference>
<evidence type="ECO:0000256" key="1">
    <source>
        <dbReference type="ARBA" id="ARBA00001947"/>
    </source>
</evidence>
<proteinExistence type="inferred from homology"/>
<evidence type="ECO:0000313" key="9">
    <source>
        <dbReference type="Proteomes" id="UP000800200"/>
    </source>
</evidence>
<evidence type="ECO:0000256" key="2">
    <source>
        <dbReference type="ARBA" id="ARBA00006247"/>
    </source>
</evidence>
<gene>
    <name evidence="8" type="ORF">K469DRAFT_706408</name>
</gene>
<dbReference type="InterPro" id="IPR002933">
    <property type="entry name" value="Peptidase_M20"/>
</dbReference>
<keyword evidence="4" id="KW-0378">Hydrolase</keyword>
<dbReference type="GO" id="GO:0016787">
    <property type="term" value="F:hydrolase activity"/>
    <property type="evidence" value="ECO:0007669"/>
    <property type="project" value="UniProtKB-KW"/>
</dbReference>
<dbReference type="SUPFAM" id="SSF53187">
    <property type="entry name" value="Zn-dependent exopeptidases"/>
    <property type="match status" value="1"/>
</dbReference>
<keyword evidence="3" id="KW-0479">Metal-binding</keyword>
<dbReference type="InterPro" id="IPR036264">
    <property type="entry name" value="Bact_exopeptidase_dim_dom"/>
</dbReference>
<evidence type="ECO:0000256" key="6">
    <source>
        <dbReference type="SAM" id="SignalP"/>
    </source>
</evidence>
<keyword evidence="9" id="KW-1185">Reference proteome</keyword>
<keyword evidence="6" id="KW-0732">Signal</keyword>
<dbReference type="InterPro" id="IPR050072">
    <property type="entry name" value="Peptidase_M20A"/>
</dbReference>
<comment type="similarity">
    <text evidence="2">Belongs to the peptidase M20A family.</text>
</comment>
<feature type="chain" id="PRO_5025638064" evidence="6">
    <location>
        <begin position="35"/>
        <end position="408"/>
    </location>
</feature>
<dbReference type="OrthoDB" id="3064516at2759"/>
<comment type="cofactor">
    <cofactor evidence="1">
        <name>Zn(2+)</name>
        <dbReference type="ChEBI" id="CHEBI:29105"/>
    </cofactor>
</comment>
<evidence type="ECO:0000259" key="7">
    <source>
        <dbReference type="Pfam" id="PF07687"/>
    </source>
</evidence>
<evidence type="ECO:0000256" key="4">
    <source>
        <dbReference type="ARBA" id="ARBA00022801"/>
    </source>
</evidence>